<dbReference type="Pfam" id="PF09675">
    <property type="entry name" value="Chlamy_scaf"/>
    <property type="match status" value="1"/>
</dbReference>
<evidence type="ECO:0000313" key="4">
    <source>
        <dbReference type="EMBL" id="XCD07140.1"/>
    </source>
</evidence>
<name>A0AAU8B049_9VIRU</name>
<feature type="compositionally biased region" description="Low complexity" evidence="1">
    <location>
        <begin position="134"/>
        <end position="147"/>
    </location>
</feature>
<protein>
    <submittedName>
        <fullName evidence="3">Internal scaffolding protein</fullName>
    </submittedName>
</protein>
<organism evidence="3">
    <name type="scientific">Dulem virus 114</name>
    <dbReference type="NCBI Taxonomy" id="3145591"/>
    <lineage>
        <taxon>Viruses</taxon>
        <taxon>Monodnaviria</taxon>
        <taxon>Sangervirae</taxon>
        <taxon>Phixviricota</taxon>
        <taxon>Malgrandaviricetes</taxon>
        <taxon>Petitvirales</taxon>
        <taxon>Microviridae</taxon>
        <taxon>Microvirus</taxon>
    </lineage>
</organism>
<dbReference type="EMBL" id="PP511757">
    <property type="protein sequence ID" value="XCD07140.1"/>
    <property type="molecule type" value="Genomic_DNA"/>
</dbReference>
<evidence type="ECO:0000313" key="3">
    <source>
        <dbReference type="EMBL" id="XCD05592.1"/>
    </source>
</evidence>
<proteinExistence type="predicted"/>
<evidence type="ECO:0000256" key="1">
    <source>
        <dbReference type="SAM" id="MobiDB-lite"/>
    </source>
</evidence>
<dbReference type="EMBL" id="PP511581">
    <property type="protein sequence ID" value="XCD05592.1"/>
    <property type="molecule type" value="Genomic_DNA"/>
</dbReference>
<evidence type="ECO:0000313" key="2">
    <source>
        <dbReference type="EMBL" id="XCD04825.1"/>
    </source>
</evidence>
<dbReference type="EMBL" id="PP511512">
    <property type="protein sequence ID" value="XCD04825.1"/>
    <property type="molecule type" value="Genomic_DNA"/>
</dbReference>
<sequence length="157" mass="17464">MMFKTQYMKTDRVASNLGTRDHVLYSPVFDQNGNMHLEESGHEDIYDFIQSHKDSCDIHTILARYSNGDLTALSRAQGVYGDFTQAPKTLMDSLNLVIGAQNTFMSLPVEEREKYGHSFERWLAEFDKQAAAAAAPVEQASKAAPAAGDEEVKESAK</sequence>
<accession>A0AAU8B049</accession>
<feature type="compositionally biased region" description="Acidic residues" evidence="1">
    <location>
        <begin position="148"/>
        <end position="157"/>
    </location>
</feature>
<dbReference type="InterPro" id="IPR014131">
    <property type="entry name" value="Chlamydia_phage_Vp3"/>
</dbReference>
<feature type="region of interest" description="Disordered" evidence="1">
    <location>
        <begin position="134"/>
        <end position="157"/>
    </location>
</feature>
<reference evidence="3" key="1">
    <citation type="submission" date="2024-03" db="EMBL/GenBank/DDBJ databases">
        <title>Diverse circular DNA viruses in blood, oral, and fecal samples of captive lemurs.</title>
        <authorList>
            <person name="Paietta E.N."/>
            <person name="Kraberger S."/>
            <person name="Lund M.C."/>
            <person name="Custer J.M."/>
            <person name="Vargas K.M."/>
            <person name="Ehmke E.E."/>
            <person name="Yoder A.D."/>
            <person name="Varsani A."/>
        </authorList>
    </citation>
    <scope>NUCLEOTIDE SEQUENCE</scope>
    <source>
        <strain evidence="2">Duke_24FF_1235</strain>
        <strain evidence="3">Duke_24FS_110</strain>
        <strain evidence="4">Duke_26_89</strain>
    </source>
</reference>